<dbReference type="Proteomes" id="UP000219559">
    <property type="component" value="Unassembled WGS sequence"/>
</dbReference>
<reference evidence="2 3" key="1">
    <citation type="submission" date="2017-04" db="EMBL/GenBank/DDBJ databases">
        <title>A new member of the family Flavobacteriaceae isolated from ascidians.</title>
        <authorList>
            <person name="Chen L."/>
        </authorList>
    </citation>
    <scope>NUCLEOTIDE SEQUENCE [LARGE SCALE GENOMIC DNA]</scope>
    <source>
        <strain evidence="2 3">HQA918</strain>
    </source>
</reference>
<dbReference type="RefSeq" id="WP_097443577.1">
    <property type="nucleotide sequence ID" value="NZ_NBWU01000008.1"/>
</dbReference>
<dbReference type="AlphaFoldDB" id="A0A2A4G227"/>
<keyword evidence="3" id="KW-1185">Reference proteome</keyword>
<evidence type="ECO:0000313" key="2">
    <source>
        <dbReference type="EMBL" id="PCE62491.1"/>
    </source>
</evidence>
<accession>A0A2A4G227</accession>
<feature type="domain" description="DUF4268" evidence="1">
    <location>
        <begin position="10"/>
        <end position="135"/>
    </location>
</feature>
<protein>
    <recommendedName>
        <fullName evidence="1">DUF4268 domain-containing protein</fullName>
    </recommendedName>
</protein>
<name>A0A2A4G227_9FLAO</name>
<dbReference type="Pfam" id="PF14088">
    <property type="entry name" value="DUF4268"/>
    <property type="match status" value="1"/>
</dbReference>
<organism evidence="2 3">
    <name type="scientific">Sediminicola luteus</name>
    <dbReference type="NCBI Taxonomy" id="319238"/>
    <lineage>
        <taxon>Bacteria</taxon>
        <taxon>Pseudomonadati</taxon>
        <taxon>Bacteroidota</taxon>
        <taxon>Flavobacteriia</taxon>
        <taxon>Flavobacteriales</taxon>
        <taxon>Flavobacteriaceae</taxon>
        <taxon>Sediminicola</taxon>
    </lineage>
</organism>
<proteinExistence type="predicted"/>
<gene>
    <name evidence="2" type="ORF">B7P33_17790</name>
</gene>
<evidence type="ECO:0000259" key="1">
    <source>
        <dbReference type="Pfam" id="PF14088"/>
    </source>
</evidence>
<dbReference type="EMBL" id="NBWU01000008">
    <property type="protein sequence ID" value="PCE62491.1"/>
    <property type="molecule type" value="Genomic_DNA"/>
</dbReference>
<sequence>MFSKEASKKLRQDFWISFGKSFPRKWLLYNTKIKGLAFRFHFDLKKAEVALEISDVPLERRIELWEKVESLRTVMQETLPELVFEDYFILPNGKEISRAYIRLNGVCIHNKDTWQETMLFLKDNMDKMEAFFEDYRELLQ</sequence>
<comment type="caution">
    <text evidence="2">The sequence shown here is derived from an EMBL/GenBank/DDBJ whole genome shotgun (WGS) entry which is preliminary data.</text>
</comment>
<evidence type="ECO:0000313" key="3">
    <source>
        <dbReference type="Proteomes" id="UP000219559"/>
    </source>
</evidence>
<dbReference type="InterPro" id="IPR025364">
    <property type="entry name" value="DUF4268"/>
</dbReference>
<dbReference type="OrthoDB" id="1467516at2"/>